<dbReference type="InterPro" id="IPR036565">
    <property type="entry name" value="Mur-like_cat_sf"/>
</dbReference>
<dbReference type="InterPro" id="IPR005863">
    <property type="entry name" value="UDP-N-AcMur_synth"/>
</dbReference>
<keyword evidence="1 10" id="KW-0963">Cytoplasm</keyword>
<dbReference type="EMBL" id="LT629792">
    <property type="protein sequence ID" value="SDT91194.1"/>
    <property type="molecule type" value="Genomic_DNA"/>
</dbReference>
<dbReference type="InterPro" id="IPR004101">
    <property type="entry name" value="Mur_ligase_C"/>
</dbReference>
<feature type="domain" description="Mur ligase N-terminal catalytic" evidence="12">
    <location>
        <begin position="28"/>
        <end position="93"/>
    </location>
</feature>
<comment type="subcellular location">
    <subcellularLocation>
        <location evidence="10 11">Cytoplasm</location>
    </subcellularLocation>
</comment>
<dbReference type="Gene3D" id="3.90.190.20">
    <property type="entry name" value="Mur ligase, C-terminal domain"/>
    <property type="match status" value="1"/>
</dbReference>
<dbReference type="InterPro" id="IPR036615">
    <property type="entry name" value="Mur_ligase_C_dom_sf"/>
</dbReference>
<dbReference type="SUPFAM" id="SSF63418">
    <property type="entry name" value="MurE/MurF N-terminal domain"/>
    <property type="match status" value="1"/>
</dbReference>
<evidence type="ECO:0000256" key="10">
    <source>
        <dbReference type="HAMAP-Rule" id="MF_02019"/>
    </source>
</evidence>
<proteinExistence type="inferred from homology"/>
<feature type="domain" description="Mur ligase C-terminal" evidence="13">
    <location>
        <begin position="339"/>
        <end position="458"/>
    </location>
</feature>
<reference evidence="15 16" key="1">
    <citation type="submission" date="2016-10" db="EMBL/GenBank/DDBJ databases">
        <authorList>
            <person name="Varghese N."/>
            <person name="Submissions S."/>
        </authorList>
    </citation>
    <scope>NUCLEOTIDE SEQUENCE [LARGE SCALE GENOMIC DNA]</scope>
    <source>
        <strain evidence="15 16">DSM 9169</strain>
    </source>
</reference>
<keyword evidence="16" id="KW-1185">Reference proteome</keyword>
<evidence type="ECO:0000256" key="9">
    <source>
        <dbReference type="ARBA" id="ARBA00023316"/>
    </source>
</evidence>
<evidence type="ECO:0000256" key="11">
    <source>
        <dbReference type="RuleBase" id="RU004136"/>
    </source>
</evidence>
<feature type="binding site" evidence="10">
    <location>
        <begin position="112"/>
        <end position="118"/>
    </location>
    <ligand>
        <name>ATP</name>
        <dbReference type="ChEBI" id="CHEBI:30616"/>
    </ligand>
</feature>
<evidence type="ECO:0000256" key="8">
    <source>
        <dbReference type="ARBA" id="ARBA00023306"/>
    </source>
</evidence>
<gene>
    <name evidence="10" type="primary">murF</name>
    <name evidence="15" type="ORF">SAMN04489714_0819</name>
</gene>
<dbReference type="EC" id="6.3.2.10" evidence="10 11"/>
<name>A0ABY0V6P7_9ACTO</name>
<keyword evidence="2 10" id="KW-0436">Ligase</keyword>
<dbReference type="Gene3D" id="3.40.1390.10">
    <property type="entry name" value="MurE/MurF, N-terminal domain"/>
    <property type="match status" value="1"/>
</dbReference>
<keyword evidence="3 10" id="KW-0132">Cell division</keyword>
<keyword evidence="8 10" id="KW-0131">Cell cycle</keyword>
<evidence type="ECO:0000256" key="5">
    <source>
        <dbReference type="ARBA" id="ARBA00022840"/>
    </source>
</evidence>
<evidence type="ECO:0000259" key="12">
    <source>
        <dbReference type="Pfam" id="PF01225"/>
    </source>
</evidence>
<keyword evidence="5 10" id="KW-0067">ATP-binding</keyword>
<evidence type="ECO:0000259" key="13">
    <source>
        <dbReference type="Pfam" id="PF02875"/>
    </source>
</evidence>
<evidence type="ECO:0000256" key="7">
    <source>
        <dbReference type="ARBA" id="ARBA00022984"/>
    </source>
</evidence>
<dbReference type="SUPFAM" id="SSF53623">
    <property type="entry name" value="MurD-like peptide ligases, catalytic domain"/>
    <property type="match status" value="1"/>
</dbReference>
<keyword evidence="4 10" id="KW-0547">Nucleotide-binding</keyword>
<dbReference type="PANTHER" id="PTHR43024">
    <property type="entry name" value="UDP-N-ACETYLMURAMOYL-TRIPEPTIDE--D-ALANYL-D-ALANINE LIGASE"/>
    <property type="match status" value="1"/>
</dbReference>
<comment type="pathway">
    <text evidence="10 11">Cell wall biogenesis; peptidoglycan biosynthesis.</text>
</comment>
<dbReference type="GO" id="GO:0016874">
    <property type="term" value="F:ligase activity"/>
    <property type="evidence" value="ECO:0007669"/>
    <property type="project" value="UniProtKB-KW"/>
</dbReference>
<dbReference type="RefSeq" id="WP_092648470.1">
    <property type="nucleotide sequence ID" value="NZ_LT629792.1"/>
</dbReference>
<dbReference type="Pfam" id="PF02875">
    <property type="entry name" value="Mur_ligase_C"/>
    <property type="match status" value="1"/>
</dbReference>
<comment type="function">
    <text evidence="10 11">Involved in cell wall formation. Catalyzes the final step in the synthesis of UDP-N-acetylmuramoyl-pentapeptide, the precursor of murein.</text>
</comment>
<dbReference type="InterPro" id="IPR051046">
    <property type="entry name" value="MurCDEF_CellWall_CoF430Synth"/>
</dbReference>
<evidence type="ECO:0000256" key="6">
    <source>
        <dbReference type="ARBA" id="ARBA00022960"/>
    </source>
</evidence>
<keyword evidence="7 10" id="KW-0573">Peptidoglycan synthesis</keyword>
<evidence type="ECO:0000256" key="1">
    <source>
        <dbReference type="ARBA" id="ARBA00022490"/>
    </source>
</evidence>
<comment type="similarity">
    <text evidence="10">Belongs to the MurCDEF family. MurF subfamily.</text>
</comment>
<evidence type="ECO:0000313" key="15">
    <source>
        <dbReference type="EMBL" id="SDT91194.1"/>
    </source>
</evidence>
<dbReference type="InterPro" id="IPR013221">
    <property type="entry name" value="Mur_ligase_cen"/>
</dbReference>
<keyword evidence="6 10" id="KW-0133">Cell shape</keyword>
<evidence type="ECO:0000256" key="2">
    <source>
        <dbReference type="ARBA" id="ARBA00022598"/>
    </source>
</evidence>
<dbReference type="Proteomes" id="UP000198976">
    <property type="component" value="Chromosome I"/>
</dbReference>
<organism evidence="15 16">
    <name type="scientific">Schaalia radingae</name>
    <dbReference type="NCBI Taxonomy" id="131110"/>
    <lineage>
        <taxon>Bacteria</taxon>
        <taxon>Bacillati</taxon>
        <taxon>Actinomycetota</taxon>
        <taxon>Actinomycetes</taxon>
        <taxon>Actinomycetales</taxon>
        <taxon>Actinomycetaceae</taxon>
        <taxon>Schaalia</taxon>
    </lineage>
</organism>
<evidence type="ECO:0000256" key="3">
    <source>
        <dbReference type="ARBA" id="ARBA00022618"/>
    </source>
</evidence>
<evidence type="ECO:0000313" key="16">
    <source>
        <dbReference type="Proteomes" id="UP000198976"/>
    </source>
</evidence>
<evidence type="ECO:0000259" key="14">
    <source>
        <dbReference type="Pfam" id="PF08245"/>
    </source>
</evidence>
<keyword evidence="9 10" id="KW-0961">Cell wall biogenesis/degradation</keyword>
<sequence>MNRQAEWVARAVGGQMIGPDVTVTGPVVTDSREATAGSLYVARRGENADGHDFIASARDNGAVAALVEREIPQAGLTQIVTPESTEALGVLAHAHLEDLRQAGPLDVIAVTGSAGKTTTKDLLAALMATDGPTVAPKLSFNNEVGLPLTVLKADEHTRHLVLEMGASGPGHLRMLTGIAAPDVAIELMVGTAHLGGFGSREATASAKAELIKGMKPDGTAVLNADDDYVAAMAQRAPGRIIGFTTRTQYPQFTDTWIRAESITIDADERAAFDLITPEGRAHVHLTLVGAHHVHNALAAAAGAYACGVDTQTIAQVLTASGPSSPHRMDIETVTLDEGRTIILIDDAYNANPDSMRAALTALKHLGAQRNARTVAVLGAMLELGEQSEALHRDVAQMALDAGVSHIFTWSADAQPLASHAQAKTDSGTEVTYSEDWNETLGELTSAVRDGDIVLVKGSYGSHAWQIAATLMESGCSR</sequence>
<dbReference type="Pfam" id="PF01225">
    <property type="entry name" value="Mur_ligase"/>
    <property type="match status" value="1"/>
</dbReference>
<comment type="catalytic activity">
    <reaction evidence="10 11">
        <text>D-alanyl-D-alanine + UDP-N-acetyl-alpha-D-muramoyl-L-alanyl-gamma-D-glutamyl-meso-2,6-diaminopimelate + ATP = UDP-N-acetyl-alpha-D-muramoyl-L-alanyl-gamma-D-glutamyl-meso-2,6-diaminopimeloyl-D-alanyl-D-alanine + ADP + phosphate + H(+)</text>
        <dbReference type="Rhea" id="RHEA:28374"/>
        <dbReference type="ChEBI" id="CHEBI:15378"/>
        <dbReference type="ChEBI" id="CHEBI:30616"/>
        <dbReference type="ChEBI" id="CHEBI:43474"/>
        <dbReference type="ChEBI" id="CHEBI:57822"/>
        <dbReference type="ChEBI" id="CHEBI:61386"/>
        <dbReference type="ChEBI" id="CHEBI:83905"/>
        <dbReference type="ChEBI" id="CHEBI:456216"/>
        <dbReference type="EC" id="6.3.2.10"/>
    </reaction>
</comment>
<feature type="domain" description="Mur ligase central" evidence="14">
    <location>
        <begin position="110"/>
        <end position="301"/>
    </location>
</feature>
<dbReference type="InterPro" id="IPR000713">
    <property type="entry name" value="Mur_ligase_N"/>
</dbReference>
<dbReference type="HAMAP" id="MF_02019">
    <property type="entry name" value="MurF"/>
    <property type="match status" value="1"/>
</dbReference>
<dbReference type="InterPro" id="IPR035911">
    <property type="entry name" value="MurE/MurF_N"/>
</dbReference>
<dbReference type="Gene3D" id="3.40.1190.10">
    <property type="entry name" value="Mur-like, catalytic domain"/>
    <property type="match status" value="1"/>
</dbReference>
<dbReference type="Pfam" id="PF08245">
    <property type="entry name" value="Mur_ligase_M"/>
    <property type="match status" value="1"/>
</dbReference>
<evidence type="ECO:0000256" key="4">
    <source>
        <dbReference type="ARBA" id="ARBA00022741"/>
    </source>
</evidence>
<dbReference type="SUPFAM" id="SSF53244">
    <property type="entry name" value="MurD-like peptide ligases, peptide-binding domain"/>
    <property type="match status" value="1"/>
</dbReference>
<dbReference type="NCBIfam" id="TIGR01143">
    <property type="entry name" value="murF"/>
    <property type="match status" value="1"/>
</dbReference>
<protein>
    <recommendedName>
        <fullName evidence="10 11">UDP-N-acetylmuramoyl-tripeptide--D-alanyl-D-alanine ligase</fullName>
        <ecNumber evidence="10 11">6.3.2.10</ecNumber>
    </recommendedName>
    <alternativeName>
        <fullName evidence="10">D-alanyl-D-alanine-adding enzyme</fullName>
    </alternativeName>
</protein>
<dbReference type="PANTHER" id="PTHR43024:SF1">
    <property type="entry name" value="UDP-N-ACETYLMURAMOYL-TRIPEPTIDE--D-ALANYL-D-ALANINE LIGASE"/>
    <property type="match status" value="1"/>
</dbReference>
<accession>A0ABY0V6P7</accession>